<dbReference type="FunFam" id="3.10.10.10:FF:000002">
    <property type="entry name" value="Retrovirus-related Pol polyprotein from transposon 17.6-like protein"/>
    <property type="match status" value="1"/>
</dbReference>
<dbReference type="PROSITE" id="PS50878">
    <property type="entry name" value="RT_POL"/>
    <property type="match status" value="1"/>
</dbReference>
<evidence type="ECO:0000256" key="6">
    <source>
        <dbReference type="ARBA" id="ARBA00022759"/>
    </source>
</evidence>
<keyword evidence="6" id="KW-0255">Endonuclease</keyword>
<dbReference type="InterPro" id="IPR041577">
    <property type="entry name" value="RT_RNaseH_2"/>
</dbReference>
<evidence type="ECO:0000256" key="2">
    <source>
        <dbReference type="ARBA" id="ARBA00022670"/>
    </source>
</evidence>
<evidence type="ECO:0000256" key="9">
    <source>
        <dbReference type="ARBA" id="ARBA00023268"/>
    </source>
</evidence>
<evidence type="ECO:0000313" key="13">
    <source>
        <dbReference type="Proteomes" id="UP000499080"/>
    </source>
</evidence>
<dbReference type="InterPro" id="IPR043128">
    <property type="entry name" value="Rev_trsase/Diguanyl_cyclase"/>
</dbReference>
<sequence length="787" mass="89571">MPETGPLTRSMDKQFEKLFVMMAEMKAGQEGLERKMEAGQEEMRVAQAGLEQKMEAGQAGLEQKMEAGQERLEQEMRSGQEEIKSQIQAHTESQVEEMKTHVDGCIGKIEEEVQCVKLKIENVESEVQRKIEESNCEVQEKIGNLERRISELEERPNYSPASPEFISSRPTVKPLTFDGQTSWTVFKTQFDVVSSTNGWTDFVKASQLVASLRGSAAEVLQGIPADKLTELTTVEKALESRFGDSHLAQFYRTELKTRRQKPGESLQELAADVERLMSLAYAECPLDVRESLAAQYFVDAIRDEDTQHSTRLMDAKDLKSSLAYSMKYEAARTVSKTSRHVRSMGTEDHTSRERDDKFEFFFNSQVSQKGVLVAATLVDLEMEAIPVRVLNLNNKPKILDKGDVIATCDPVVDIVARPQEFSGAQHLQSTLENLQILNEEQRTAVKKLLNEFQDLFSTCDADVGRCNMTQHRINTGDHPPIKQYPRRLPLARKEEAEYLVQEMVDNGIIEESSGPWASPIVLVKKKDGSTRFCVDYRKLNEITKKDSYPLPRIDDTLDALNGSQWFTTLDLKSGYWQVEVRPEDREKTAFTTGQGLWQFKVMPFGLCNAPATFERLMETVLRGLSSEACLVYLHDIIIVGRTFEEHLSNLRRVFQRLQNANLKLSPKKCRFFQKEVTYLGHVISAEGVKTDPGKIKAVVDWPRPKTIHDLRSFLGLCTYYRRFVKNFSTIARPLHKLTETKSNFNWTEECEKSFNSLKQALTSSPILTYPRTDKDFILDTDASNEGI</sequence>
<organism evidence="12 13">
    <name type="scientific">Araneus ventricosus</name>
    <name type="common">Orbweaver spider</name>
    <name type="synonym">Epeira ventricosa</name>
    <dbReference type="NCBI Taxonomy" id="182803"/>
    <lineage>
        <taxon>Eukaryota</taxon>
        <taxon>Metazoa</taxon>
        <taxon>Ecdysozoa</taxon>
        <taxon>Arthropoda</taxon>
        <taxon>Chelicerata</taxon>
        <taxon>Arachnida</taxon>
        <taxon>Araneae</taxon>
        <taxon>Araneomorphae</taxon>
        <taxon>Entelegynae</taxon>
        <taxon>Araneoidea</taxon>
        <taxon>Araneidae</taxon>
        <taxon>Araneus</taxon>
    </lineage>
</organism>
<evidence type="ECO:0000256" key="10">
    <source>
        <dbReference type="SAM" id="Coils"/>
    </source>
</evidence>
<evidence type="ECO:0000256" key="3">
    <source>
        <dbReference type="ARBA" id="ARBA00022679"/>
    </source>
</evidence>
<proteinExistence type="predicted"/>
<keyword evidence="2" id="KW-0645">Protease</keyword>
<dbReference type="EMBL" id="BGPR01138744">
    <property type="protein sequence ID" value="GBN62833.1"/>
    <property type="molecule type" value="Genomic_DNA"/>
</dbReference>
<feature type="coiled-coil region" evidence="10">
    <location>
        <begin position="424"/>
        <end position="451"/>
    </location>
</feature>
<keyword evidence="3" id="KW-0808">Transferase</keyword>
<gene>
    <name evidence="12" type="primary">pol_1064</name>
    <name evidence="12" type="ORF">AVEN_186753_1</name>
</gene>
<dbReference type="EC" id="2.7.7.49" evidence="1"/>
<dbReference type="FunFam" id="3.30.70.270:FF:000020">
    <property type="entry name" value="Transposon Tf2-6 polyprotein-like Protein"/>
    <property type="match status" value="1"/>
</dbReference>
<keyword evidence="5" id="KW-0540">Nuclease</keyword>
<dbReference type="Pfam" id="PF00078">
    <property type="entry name" value="RVT_1"/>
    <property type="match status" value="1"/>
</dbReference>
<reference evidence="12 13" key="1">
    <citation type="journal article" date="2019" name="Sci. Rep.">
        <title>Orb-weaving spider Araneus ventricosus genome elucidates the spidroin gene catalogue.</title>
        <authorList>
            <person name="Kono N."/>
            <person name="Nakamura H."/>
            <person name="Ohtoshi R."/>
            <person name="Moran D.A.P."/>
            <person name="Shinohara A."/>
            <person name="Yoshida Y."/>
            <person name="Fujiwara M."/>
            <person name="Mori M."/>
            <person name="Tomita M."/>
            <person name="Arakawa K."/>
        </authorList>
    </citation>
    <scope>NUCLEOTIDE SEQUENCE [LARGE SCALE GENOMIC DNA]</scope>
</reference>
<dbReference type="InterPro" id="IPR050951">
    <property type="entry name" value="Retrovirus_Pol_polyprotein"/>
</dbReference>
<dbReference type="Pfam" id="PF17919">
    <property type="entry name" value="RT_RNaseH_2"/>
    <property type="match status" value="1"/>
</dbReference>
<dbReference type="SUPFAM" id="SSF56672">
    <property type="entry name" value="DNA/RNA polymerases"/>
    <property type="match status" value="1"/>
</dbReference>
<feature type="domain" description="Reverse transcriptase" evidence="11">
    <location>
        <begin position="504"/>
        <end position="683"/>
    </location>
</feature>
<dbReference type="GO" id="GO:0008233">
    <property type="term" value="F:peptidase activity"/>
    <property type="evidence" value="ECO:0007669"/>
    <property type="project" value="UniProtKB-KW"/>
</dbReference>
<dbReference type="Proteomes" id="UP000499080">
    <property type="component" value="Unassembled WGS sequence"/>
</dbReference>
<dbReference type="InterPro" id="IPR000477">
    <property type="entry name" value="RT_dom"/>
</dbReference>
<keyword evidence="10" id="KW-0175">Coiled coil</keyword>
<dbReference type="Gene3D" id="3.30.70.270">
    <property type="match status" value="2"/>
</dbReference>
<name>A0A4Y2QHP4_ARAVE</name>
<evidence type="ECO:0000256" key="4">
    <source>
        <dbReference type="ARBA" id="ARBA00022695"/>
    </source>
</evidence>
<feature type="coiled-coil region" evidence="10">
    <location>
        <begin position="22"/>
        <end position="155"/>
    </location>
</feature>
<dbReference type="FunFam" id="3.10.10.10:FF:000007">
    <property type="entry name" value="Retrovirus-related Pol polyprotein from transposon 17.6-like Protein"/>
    <property type="match status" value="1"/>
</dbReference>
<keyword evidence="13" id="KW-1185">Reference proteome</keyword>
<evidence type="ECO:0000256" key="8">
    <source>
        <dbReference type="ARBA" id="ARBA00022918"/>
    </source>
</evidence>
<keyword evidence="4" id="KW-0548">Nucleotidyltransferase</keyword>
<dbReference type="PANTHER" id="PTHR37984:SF5">
    <property type="entry name" value="PROTEIN NYNRIN-LIKE"/>
    <property type="match status" value="1"/>
</dbReference>
<dbReference type="PANTHER" id="PTHR37984">
    <property type="entry name" value="PROTEIN CBG26694"/>
    <property type="match status" value="1"/>
</dbReference>
<evidence type="ECO:0000313" key="12">
    <source>
        <dbReference type="EMBL" id="GBN62833.1"/>
    </source>
</evidence>
<evidence type="ECO:0000259" key="11">
    <source>
        <dbReference type="PROSITE" id="PS50878"/>
    </source>
</evidence>
<accession>A0A4Y2QHP4</accession>
<keyword evidence="8" id="KW-0695">RNA-directed DNA polymerase</keyword>
<evidence type="ECO:0000256" key="7">
    <source>
        <dbReference type="ARBA" id="ARBA00022801"/>
    </source>
</evidence>
<evidence type="ECO:0000256" key="5">
    <source>
        <dbReference type="ARBA" id="ARBA00022722"/>
    </source>
</evidence>
<keyword evidence="9" id="KW-0511">Multifunctional enzyme</keyword>
<dbReference type="AlphaFoldDB" id="A0A4Y2QHP4"/>
<dbReference type="GO" id="GO:0004519">
    <property type="term" value="F:endonuclease activity"/>
    <property type="evidence" value="ECO:0007669"/>
    <property type="project" value="UniProtKB-KW"/>
</dbReference>
<evidence type="ECO:0000256" key="1">
    <source>
        <dbReference type="ARBA" id="ARBA00012493"/>
    </source>
</evidence>
<dbReference type="CDD" id="cd01647">
    <property type="entry name" value="RT_LTR"/>
    <property type="match status" value="1"/>
</dbReference>
<keyword evidence="7" id="KW-0378">Hydrolase</keyword>
<dbReference type="InterPro" id="IPR043502">
    <property type="entry name" value="DNA/RNA_pol_sf"/>
</dbReference>
<dbReference type="OrthoDB" id="425619at2759"/>
<dbReference type="GO" id="GO:0003964">
    <property type="term" value="F:RNA-directed DNA polymerase activity"/>
    <property type="evidence" value="ECO:0007669"/>
    <property type="project" value="UniProtKB-KW"/>
</dbReference>
<dbReference type="Gene3D" id="3.10.10.10">
    <property type="entry name" value="HIV Type 1 Reverse Transcriptase, subunit A, domain 1"/>
    <property type="match status" value="1"/>
</dbReference>
<comment type="caution">
    <text evidence="12">The sequence shown here is derived from an EMBL/GenBank/DDBJ whole genome shotgun (WGS) entry which is preliminary data.</text>
</comment>
<protein>
    <recommendedName>
        <fullName evidence="1">RNA-directed DNA polymerase</fullName>
        <ecNumber evidence="1">2.7.7.49</ecNumber>
    </recommendedName>
</protein>
<dbReference type="GO" id="GO:0006508">
    <property type="term" value="P:proteolysis"/>
    <property type="evidence" value="ECO:0007669"/>
    <property type="project" value="UniProtKB-KW"/>
</dbReference>